<gene>
    <name evidence="27" type="ORF">NDU88_006414</name>
</gene>
<feature type="compositionally biased region" description="Basic and acidic residues" evidence="24">
    <location>
        <begin position="801"/>
        <end position="813"/>
    </location>
</feature>
<dbReference type="InterPro" id="IPR019594">
    <property type="entry name" value="Glu/Gly-bd"/>
</dbReference>
<evidence type="ECO:0000256" key="13">
    <source>
        <dbReference type="ARBA" id="ARBA00023170"/>
    </source>
</evidence>
<dbReference type="GO" id="GO:0045211">
    <property type="term" value="C:postsynaptic membrane"/>
    <property type="evidence" value="ECO:0007669"/>
    <property type="project" value="UniProtKB-SubCell"/>
</dbReference>
<dbReference type="EMBL" id="JANPWB010000016">
    <property type="protein sequence ID" value="KAJ1086293.1"/>
    <property type="molecule type" value="Genomic_DNA"/>
</dbReference>
<organism evidence="27 28">
    <name type="scientific">Pleurodeles waltl</name>
    <name type="common">Iberian ribbed newt</name>
    <dbReference type="NCBI Taxonomy" id="8319"/>
    <lineage>
        <taxon>Eukaryota</taxon>
        <taxon>Metazoa</taxon>
        <taxon>Chordata</taxon>
        <taxon>Craniata</taxon>
        <taxon>Vertebrata</taxon>
        <taxon>Euteleostomi</taxon>
        <taxon>Amphibia</taxon>
        <taxon>Batrachia</taxon>
        <taxon>Caudata</taxon>
        <taxon>Salamandroidea</taxon>
        <taxon>Salamandridae</taxon>
        <taxon>Pleurodelinae</taxon>
        <taxon>Pleurodeles</taxon>
    </lineage>
</organism>
<evidence type="ECO:0000256" key="6">
    <source>
        <dbReference type="ARBA" id="ARBA00022837"/>
    </source>
</evidence>
<keyword evidence="10 23" id="KW-0406">Ion transport</keyword>
<feature type="binding site" evidence="20">
    <location>
        <position position="614"/>
    </location>
    <ligand>
        <name>L-glutamate</name>
        <dbReference type="ChEBI" id="CHEBI:29985"/>
    </ligand>
</feature>
<evidence type="ECO:0000256" key="23">
    <source>
        <dbReference type="RuleBase" id="RU367118"/>
    </source>
</evidence>
<evidence type="ECO:0000259" key="26">
    <source>
        <dbReference type="SMART" id="SM00918"/>
    </source>
</evidence>
<dbReference type="GO" id="GO:0038023">
    <property type="term" value="F:signaling receptor activity"/>
    <property type="evidence" value="ECO:0007669"/>
    <property type="project" value="InterPro"/>
</dbReference>
<dbReference type="InterPro" id="IPR028082">
    <property type="entry name" value="Peripla_BP_I"/>
</dbReference>
<evidence type="ECO:0000256" key="7">
    <source>
        <dbReference type="ARBA" id="ARBA00022842"/>
    </source>
</evidence>
<feature type="transmembrane region" description="Helical" evidence="23">
    <location>
        <begin position="483"/>
        <end position="501"/>
    </location>
</feature>
<feature type="region of interest" description="Disordered" evidence="24">
    <location>
        <begin position="766"/>
        <end position="787"/>
    </location>
</feature>
<feature type="binding site" evidence="20">
    <location>
        <position position="570"/>
    </location>
    <ligand>
        <name>L-glutamate</name>
        <dbReference type="ChEBI" id="CHEBI:29985"/>
    </ligand>
</feature>
<keyword evidence="9 23" id="KW-0770">Synapse</keyword>
<dbReference type="Pfam" id="PF00060">
    <property type="entry name" value="Lig_chan"/>
    <property type="match status" value="1"/>
</dbReference>
<feature type="domain" description="Ionotropic glutamate receptor C-terminal" evidence="25">
    <location>
        <begin position="329"/>
        <end position="679"/>
    </location>
</feature>
<feature type="domain" description="Ionotropic glutamate receptor L-glutamate and glycine-binding" evidence="26">
    <location>
        <begin position="338"/>
        <end position="391"/>
    </location>
</feature>
<feature type="site" description="Interaction with the cone snail toxin Con-ikot-ikot" evidence="21">
    <location>
        <position position="576"/>
    </location>
</feature>
<keyword evidence="4 23" id="KW-0812">Transmembrane</keyword>
<dbReference type="Gene3D" id="3.40.190.10">
    <property type="entry name" value="Periplasmic binding protein-like II"/>
    <property type="match status" value="2"/>
</dbReference>
<keyword evidence="5" id="KW-0732">Signal</keyword>
<comment type="caution">
    <text evidence="27">The sequence shown here is derived from an EMBL/GenBank/DDBJ whole genome shotgun (WGS) entry which is preliminary data.</text>
</comment>
<feature type="disulfide bond" evidence="22">
    <location>
        <begin position="628"/>
        <end position="682"/>
    </location>
</feature>
<comment type="subcellular location">
    <subcellularLocation>
        <location evidence="1">Cell membrane</location>
        <topology evidence="1">Multi-pass membrane protein</topology>
    </subcellularLocation>
    <subcellularLocation>
        <location evidence="23">Postsynaptic cell membrane</location>
        <topology evidence="23">Multi-pass membrane protein</topology>
    </subcellularLocation>
</comment>
<evidence type="ECO:0000256" key="2">
    <source>
        <dbReference type="ARBA" id="ARBA00022448"/>
    </source>
</evidence>
<dbReference type="AlphaFoldDB" id="A0AAV7LC17"/>
<dbReference type="CDD" id="cd13720">
    <property type="entry name" value="PBP2_iGluR_NMDA_Nr3"/>
    <property type="match status" value="1"/>
</dbReference>
<evidence type="ECO:0000256" key="10">
    <source>
        <dbReference type="ARBA" id="ARBA00023065"/>
    </source>
</evidence>
<evidence type="ECO:0000256" key="20">
    <source>
        <dbReference type="PIRSR" id="PIRSR601508-1"/>
    </source>
</evidence>
<evidence type="ECO:0000256" key="5">
    <source>
        <dbReference type="ARBA" id="ARBA00022729"/>
    </source>
</evidence>
<dbReference type="SUPFAM" id="SSF53822">
    <property type="entry name" value="Periplasmic binding protein-like I"/>
    <property type="match status" value="1"/>
</dbReference>
<keyword evidence="11 23" id="KW-0472">Membrane</keyword>
<keyword evidence="7" id="KW-0460">Magnesium</keyword>
<keyword evidence="2 23" id="KW-0813">Transport</keyword>
<keyword evidence="13 23" id="KW-0675">Receptor</keyword>
<feature type="transmembrane region" description="Helical" evidence="23">
    <location>
        <begin position="513"/>
        <end position="538"/>
    </location>
</feature>
<evidence type="ECO:0000256" key="22">
    <source>
        <dbReference type="PIRSR" id="PIRSR601508-3"/>
    </source>
</evidence>
<dbReference type="Pfam" id="PF10613">
    <property type="entry name" value="Lig_chan-Glu_bd"/>
    <property type="match status" value="1"/>
</dbReference>
<keyword evidence="28" id="KW-1185">Reference proteome</keyword>
<evidence type="ECO:0000256" key="16">
    <source>
        <dbReference type="ARBA" id="ARBA00023286"/>
    </source>
</evidence>
<accession>A0AAV7LC17</accession>
<dbReference type="InterPro" id="IPR001508">
    <property type="entry name" value="Iono_Glu_rcpt_met"/>
</dbReference>
<comment type="catalytic activity">
    <reaction evidence="18">
        <text>Na(+)(in) = Na(+)(out)</text>
        <dbReference type="Rhea" id="RHEA:34963"/>
        <dbReference type="ChEBI" id="CHEBI:29101"/>
    </reaction>
</comment>
<protein>
    <recommendedName>
        <fullName evidence="23">Glutamate receptor</fullName>
    </recommendedName>
</protein>
<evidence type="ECO:0000256" key="9">
    <source>
        <dbReference type="ARBA" id="ARBA00023018"/>
    </source>
</evidence>
<dbReference type="GO" id="GO:0015276">
    <property type="term" value="F:ligand-gated monoatomic ion channel activity"/>
    <property type="evidence" value="ECO:0007669"/>
    <property type="project" value="InterPro"/>
</dbReference>
<feature type="site" description="Crucial to convey clamshell closure to channel opening" evidence="21">
    <location>
        <position position="546"/>
    </location>
</feature>
<feature type="binding site" evidence="20">
    <location>
        <position position="402"/>
    </location>
    <ligand>
        <name>L-glutamate</name>
        <dbReference type="ChEBI" id="CHEBI:29985"/>
    </ligand>
</feature>
<evidence type="ECO:0000256" key="24">
    <source>
        <dbReference type="SAM" id="MobiDB-lite"/>
    </source>
</evidence>
<evidence type="ECO:0000256" key="3">
    <source>
        <dbReference type="ARBA" id="ARBA00022475"/>
    </source>
</evidence>
<keyword evidence="12 22" id="KW-1015">Disulfide bond</keyword>
<keyword evidence="16 23" id="KW-1071">Ligand-gated ion channel</keyword>
<evidence type="ECO:0000256" key="18">
    <source>
        <dbReference type="ARBA" id="ARBA00036239"/>
    </source>
</evidence>
<comment type="function">
    <text evidence="23">Receptor for glutamate that functions as a ligand-gated ion channel in the central nervous system and plays an important role in excitatory synaptic transmission. L-glutamate acts as an excitatory neurotransmitter at many synapses in the central nervous system.</text>
</comment>
<evidence type="ECO:0000256" key="21">
    <source>
        <dbReference type="PIRSR" id="PIRSR601508-2"/>
    </source>
</evidence>
<feature type="compositionally biased region" description="Basic and acidic residues" evidence="24">
    <location>
        <begin position="820"/>
        <end position="831"/>
    </location>
</feature>
<keyword evidence="8 23" id="KW-1133">Transmembrane helix</keyword>
<dbReference type="Proteomes" id="UP001066276">
    <property type="component" value="Chromosome 12"/>
</dbReference>
<dbReference type="SUPFAM" id="SSF53850">
    <property type="entry name" value="Periplasmic binding protein-like II"/>
    <property type="match status" value="1"/>
</dbReference>
<comment type="similarity">
    <text evidence="23">Belongs to the glutamate-gated ion channel (TC 1.A.10.1) family.</text>
</comment>
<evidence type="ECO:0000256" key="14">
    <source>
        <dbReference type="ARBA" id="ARBA00023180"/>
    </source>
</evidence>
<dbReference type="FunFam" id="3.40.190.10:FF:000066">
    <property type="entry name" value="Glutamate receptor ionotropic, NMDA 3A"/>
    <property type="match status" value="1"/>
</dbReference>
<dbReference type="PANTHER" id="PTHR18966">
    <property type="entry name" value="IONOTROPIC GLUTAMATE RECEPTOR"/>
    <property type="match status" value="1"/>
</dbReference>
<evidence type="ECO:0000256" key="19">
    <source>
        <dbReference type="ARBA" id="ARBA00036634"/>
    </source>
</evidence>
<feature type="transmembrane region" description="Helical" evidence="23">
    <location>
        <begin position="703"/>
        <end position="729"/>
    </location>
</feature>
<keyword evidence="14" id="KW-0325">Glycoprotein</keyword>
<evidence type="ECO:0000256" key="1">
    <source>
        <dbReference type="ARBA" id="ARBA00004651"/>
    </source>
</evidence>
<evidence type="ECO:0000313" key="27">
    <source>
        <dbReference type="EMBL" id="KAJ1086293.1"/>
    </source>
</evidence>
<evidence type="ECO:0000256" key="4">
    <source>
        <dbReference type="ARBA" id="ARBA00022692"/>
    </source>
</evidence>
<dbReference type="SMART" id="SM00918">
    <property type="entry name" value="Lig_chan-Glu_bd"/>
    <property type="match status" value="1"/>
</dbReference>
<keyword evidence="6" id="KW-0106">Calcium</keyword>
<keyword evidence="15 23" id="KW-0628">Postsynaptic cell membrane</keyword>
<evidence type="ECO:0000256" key="17">
    <source>
        <dbReference type="ARBA" id="ARBA00023303"/>
    </source>
</evidence>
<evidence type="ECO:0000256" key="15">
    <source>
        <dbReference type="ARBA" id="ARBA00023257"/>
    </source>
</evidence>
<proteinExistence type="inferred from homology"/>
<dbReference type="InterPro" id="IPR001320">
    <property type="entry name" value="Iontro_rcpt_C"/>
</dbReference>
<comment type="catalytic activity">
    <reaction evidence="19">
        <text>Ca(2+)(in) = Ca(2+)(out)</text>
        <dbReference type="Rhea" id="RHEA:29671"/>
        <dbReference type="ChEBI" id="CHEBI:29108"/>
    </reaction>
</comment>
<dbReference type="PRINTS" id="PR00177">
    <property type="entry name" value="NMDARECEPTOR"/>
</dbReference>
<evidence type="ECO:0000256" key="11">
    <source>
        <dbReference type="ARBA" id="ARBA00023136"/>
    </source>
</evidence>
<keyword evidence="3 23" id="KW-1003">Cell membrane</keyword>
<sequence>MSPQNPFHLRMDTRSSTDALMDVLVNVLQTNGWNELTLVTCHIWDTSGLLGFLTRNTGLSLRAVLSLHLLDEPGIVRHLQEHFSGIGELTSPLLLFGCDAQRSGLVFRTAKDCGLTVQEFHWLIGSPLNVEELQTEGLPLGLLAYGEVNRPSMEQFIQDAIGLITRAISAAVDVRPDLALIQNMVNCYDKHKWGESSGRYLSGFLANTSFQGATGQVHVVDTSMIHTDHRYKIWSLVHDSLGEPTWVTVGSWRQGKMELEEGIWQNRMQRRHPGDGAAFSRMKLRVVTLVEHPFVFTRDVDADGSCPAGQLCLDPHTNESAILDALFEDLSSGNNSVPRELKTCCYGYCIDLLEKLSEDLQFDFDLYIVGDGKYGAWKNGRWTGLVGDLLSGTAHMAVTSFSINSARSTVIDFTSPFFSTSLGILVRTRDTASPIGAFMWPLHWTMWVGIFVALHITALFLTLYEWKSPFGMTPQGRNRVTVFSYSSALNLCYAILFGRTVSSKTPKCWTGRVLMNLWAIFCLLVLSSYTANLAAVMVGDKTFEELSGIHDPKLHHPSQGFRFGTVWESSAEEYIKKSFPEIHDYMRRYSVPATSDGVAMLKTNPPTLNAFIMDKALLDYEVSIDSDCKLLTVGKPFAIEGYGIGLPQNSPLTSNLSEFISRYKSSGFMDTLHDKWYKMVPCGKRVFAVTETLQMGIYHFSGLFVLLCIGFGGALLTSLGEHTFFHLILPRMKKKKRFKYWLHTSQKIHWALNDCLEDLPKVVPQERSDLKSSQDAPPPSISRADSRARWNDLRRSVAKENRRVHFNLEKDPEAPGVSTQEKDGHPGHCENGRPPQPEEGNPSEQELKELDLSILKMKEQLRAALVRKSELMSCLQTPLNSICLPACRENKEDR</sequence>
<keyword evidence="17 23" id="KW-0407">Ion channel</keyword>
<name>A0AAV7LC17_PLEWA</name>
<evidence type="ECO:0000259" key="25">
    <source>
        <dbReference type="SMART" id="SM00079"/>
    </source>
</evidence>
<dbReference type="SMART" id="SM00079">
    <property type="entry name" value="PBPe"/>
    <property type="match status" value="1"/>
</dbReference>
<evidence type="ECO:0000256" key="12">
    <source>
        <dbReference type="ARBA" id="ARBA00023157"/>
    </source>
</evidence>
<dbReference type="InterPro" id="IPR015683">
    <property type="entry name" value="Ionotropic_Glu_rcpt"/>
</dbReference>
<feature type="region of interest" description="Disordered" evidence="24">
    <location>
        <begin position="801"/>
        <end position="845"/>
    </location>
</feature>
<feature type="transmembrane region" description="Helical" evidence="23">
    <location>
        <begin position="444"/>
        <end position="463"/>
    </location>
</feature>
<dbReference type="FunFam" id="3.40.190.10:FF:000045">
    <property type="entry name" value="Putative glutamate receptor ionotropic NMDA 3A"/>
    <property type="match status" value="1"/>
</dbReference>
<evidence type="ECO:0000313" key="28">
    <source>
        <dbReference type="Proteomes" id="UP001066276"/>
    </source>
</evidence>
<reference evidence="27" key="1">
    <citation type="journal article" date="2022" name="bioRxiv">
        <title>Sequencing and chromosome-scale assembly of the giantPleurodeles waltlgenome.</title>
        <authorList>
            <person name="Brown T."/>
            <person name="Elewa A."/>
            <person name="Iarovenko S."/>
            <person name="Subramanian E."/>
            <person name="Araus A.J."/>
            <person name="Petzold A."/>
            <person name="Susuki M."/>
            <person name="Suzuki K.-i.T."/>
            <person name="Hayashi T."/>
            <person name="Toyoda A."/>
            <person name="Oliveira C."/>
            <person name="Osipova E."/>
            <person name="Leigh N.D."/>
            <person name="Simon A."/>
            <person name="Yun M.H."/>
        </authorList>
    </citation>
    <scope>NUCLEOTIDE SEQUENCE</scope>
    <source>
        <strain evidence="27">20211129_DDA</strain>
        <tissue evidence="27">Liver</tissue>
    </source>
</reference>
<feature type="binding site" evidence="20">
    <location>
        <position position="407"/>
    </location>
    <ligand>
        <name>L-glutamate</name>
        <dbReference type="ChEBI" id="CHEBI:29985"/>
    </ligand>
</feature>
<evidence type="ECO:0000256" key="8">
    <source>
        <dbReference type="ARBA" id="ARBA00022989"/>
    </source>
</evidence>